<dbReference type="SUPFAM" id="SSF46565">
    <property type="entry name" value="Chaperone J-domain"/>
    <property type="match status" value="1"/>
</dbReference>
<dbReference type="OrthoDB" id="552049at2759"/>
<dbReference type="CDD" id="cd06257">
    <property type="entry name" value="DnaJ"/>
    <property type="match status" value="1"/>
</dbReference>
<feature type="compositionally biased region" description="Basic residues" evidence="6">
    <location>
        <begin position="388"/>
        <end position="401"/>
    </location>
</feature>
<dbReference type="PRINTS" id="PR00625">
    <property type="entry name" value="JDOMAIN"/>
</dbReference>
<evidence type="ECO:0000256" key="3">
    <source>
        <dbReference type="ARBA" id="ARBA00022833"/>
    </source>
</evidence>
<name>A0A210PHE0_MIZYE</name>
<feature type="compositionally biased region" description="Basic and acidic residues" evidence="6">
    <location>
        <begin position="278"/>
        <end position="295"/>
    </location>
</feature>
<keyword evidence="1" id="KW-0479">Metal-binding</keyword>
<dbReference type="InterPro" id="IPR036869">
    <property type="entry name" value="J_dom_sf"/>
</dbReference>
<dbReference type="PROSITE" id="PS00636">
    <property type="entry name" value="DNAJ_1"/>
    <property type="match status" value="1"/>
</dbReference>
<feature type="region of interest" description="Disordered" evidence="6">
    <location>
        <begin position="332"/>
        <end position="540"/>
    </location>
</feature>
<dbReference type="Pfam" id="PF00226">
    <property type="entry name" value="DnaJ"/>
    <property type="match status" value="1"/>
</dbReference>
<dbReference type="PROSITE" id="PS50157">
    <property type="entry name" value="ZINC_FINGER_C2H2_2"/>
    <property type="match status" value="1"/>
</dbReference>
<dbReference type="InterPro" id="IPR001623">
    <property type="entry name" value="DnaJ_domain"/>
</dbReference>
<dbReference type="PROSITE" id="PS00028">
    <property type="entry name" value="ZINC_FINGER_C2H2_1"/>
    <property type="match status" value="2"/>
</dbReference>
<evidence type="ECO:0000256" key="6">
    <source>
        <dbReference type="SAM" id="MobiDB-lite"/>
    </source>
</evidence>
<feature type="compositionally biased region" description="Acidic residues" evidence="6">
    <location>
        <begin position="406"/>
        <end position="417"/>
    </location>
</feature>
<evidence type="ECO:0000259" key="8">
    <source>
        <dbReference type="PROSITE" id="PS50157"/>
    </source>
</evidence>
<dbReference type="SMART" id="SM00451">
    <property type="entry name" value="ZnF_U1"/>
    <property type="match status" value="1"/>
</dbReference>
<dbReference type="PROSITE" id="PS50076">
    <property type="entry name" value="DNAJ_2"/>
    <property type="match status" value="1"/>
</dbReference>
<evidence type="ECO:0000256" key="5">
    <source>
        <dbReference type="PROSITE-ProRule" id="PRU00042"/>
    </source>
</evidence>
<feature type="region of interest" description="Disordered" evidence="6">
    <location>
        <begin position="278"/>
        <end position="315"/>
    </location>
</feature>
<dbReference type="Gene3D" id="1.10.287.110">
    <property type="entry name" value="DnaJ domain"/>
    <property type="match status" value="1"/>
</dbReference>
<feature type="region of interest" description="Disordered" evidence="6">
    <location>
        <begin position="561"/>
        <end position="589"/>
    </location>
</feature>
<dbReference type="SUPFAM" id="SSF57667">
    <property type="entry name" value="beta-beta-alpha zinc fingers"/>
    <property type="match status" value="1"/>
</dbReference>
<feature type="region of interest" description="Disordered" evidence="6">
    <location>
        <begin position="242"/>
        <end position="261"/>
    </location>
</feature>
<dbReference type="GO" id="GO:0003676">
    <property type="term" value="F:nucleic acid binding"/>
    <property type="evidence" value="ECO:0007669"/>
    <property type="project" value="InterPro"/>
</dbReference>
<dbReference type="STRING" id="6573.A0A210PHE0"/>
<dbReference type="EMBL" id="NEDP02076697">
    <property type="protein sequence ID" value="OWF35918.1"/>
    <property type="molecule type" value="Genomic_DNA"/>
</dbReference>
<keyword evidence="10" id="KW-1185">Reference proteome</keyword>
<dbReference type="FunFam" id="1.10.287.110:FF:000046">
    <property type="entry name" value="dnaJ homolog subfamily C member 21"/>
    <property type="match status" value="1"/>
</dbReference>
<dbReference type="InterPro" id="IPR051964">
    <property type="entry name" value="Chaperone_stress_response"/>
</dbReference>
<evidence type="ECO:0000313" key="10">
    <source>
        <dbReference type="Proteomes" id="UP000242188"/>
    </source>
</evidence>
<feature type="domain" description="J" evidence="7">
    <location>
        <begin position="9"/>
        <end position="75"/>
    </location>
</feature>
<comment type="caution">
    <text evidence="9">The sequence shown here is derived from an EMBL/GenBank/DDBJ whole genome shotgun (WGS) entry which is preliminary data.</text>
</comment>
<dbReference type="Gene3D" id="3.30.160.60">
    <property type="entry name" value="Classic Zinc Finger"/>
    <property type="match status" value="1"/>
</dbReference>
<reference evidence="9 10" key="1">
    <citation type="journal article" date="2017" name="Nat. Ecol. Evol.">
        <title>Scallop genome provides insights into evolution of bilaterian karyotype and development.</title>
        <authorList>
            <person name="Wang S."/>
            <person name="Zhang J."/>
            <person name="Jiao W."/>
            <person name="Li J."/>
            <person name="Xun X."/>
            <person name="Sun Y."/>
            <person name="Guo X."/>
            <person name="Huan P."/>
            <person name="Dong B."/>
            <person name="Zhang L."/>
            <person name="Hu X."/>
            <person name="Sun X."/>
            <person name="Wang J."/>
            <person name="Zhao C."/>
            <person name="Wang Y."/>
            <person name="Wang D."/>
            <person name="Huang X."/>
            <person name="Wang R."/>
            <person name="Lv J."/>
            <person name="Li Y."/>
            <person name="Zhang Z."/>
            <person name="Liu B."/>
            <person name="Lu W."/>
            <person name="Hui Y."/>
            <person name="Liang J."/>
            <person name="Zhou Z."/>
            <person name="Hou R."/>
            <person name="Li X."/>
            <person name="Liu Y."/>
            <person name="Li H."/>
            <person name="Ning X."/>
            <person name="Lin Y."/>
            <person name="Zhao L."/>
            <person name="Xing Q."/>
            <person name="Dou J."/>
            <person name="Li Y."/>
            <person name="Mao J."/>
            <person name="Guo H."/>
            <person name="Dou H."/>
            <person name="Li T."/>
            <person name="Mu C."/>
            <person name="Jiang W."/>
            <person name="Fu Q."/>
            <person name="Fu X."/>
            <person name="Miao Y."/>
            <person name="Liu J."/>
            <person name="Yu Q."/>
            <person name="Li R."/>
            <person name="Liao H."/>
            <person name="Li X."/>
            <person name="Kong Y."/>
            <person name="Jiang Z."/>
            <person name="Chourrout D."/>
            <person name="Li R."/>
            <person name="Bao Z."/>
        </authorList>
    </citation>
    <scope>NUCLEOTIDE SEQUENCE [LARGE SCALE GENOMIC DNA]</scope>
    <source>
        <strain evidence="9 10">PY_sf001</strain>
    </source>
</reference>
<evidence type="ECO:0000313" key="9">
    <source>
        <dbReference type="EMBL" id="OWF35918.1"/>
    </source>
</evidence>
<dbReference type="Proteomes" id="UP000242188">
    <property type="component" value="Unassembled WGS sequence"/>
</dbReference>
<evidence type="ECO:0000256" key="2">
    <source>
        <dbReference type="ARBA" id="ARBA00022771"/>
    </source>
</evidence>
<accession>A0A210PHE0</accession>
<protein>
    <recommendedName>
        <fullName evidence="4">DnaJ homolog subfamily C member 21</fullName>
    </recommendedName>
</protein>
<dbReference type="PANTHER" id="PTHR44029:SF1">
    <property type="entry name" value="DNAJ HOMOLOG SUBFAMILY C MEMBER 21"/>
    <property type="match status" value="1"/>
</dbReference>
<dbReference type="InterPro" id="IPR054076">
    <property type="entry name" value="ZUO1-like_ZHD"/>
</dbReference>
<dbReference type="PANTHER" id="PTHR44029">
    <property type="entry name" value="DNAJ HOMOLOG SUBFAMILY C MEMBER 21"/>
    <property type="match status" value="1"/>
</dbReference>
<gene>
    <name evidence="9" type="ORF">KP79_PYT08095</name>
</gene>
<evidence type="ECO:0000259" key="7">
    <source>
        <dbReference type="PROSITE" id="PS50076"/>
    </source>
</evidence>
<dbReference type="AlphaFoldDB" id="A0A210PHE0"/>
<organism evidence="9 10">
    <name type="scientific">Mizuhopecten yessoensis</name>
    <name type="common">Japanese scallop</name>
    <name type="synonym">Patinopecten yessoensis</name>
    <dbReference type="NCBI Taxonomy" id="6573"/>
    <lineage>
        <taxon>Eukaryota</taxon>
        <taxon>Metazoa</taxon>
        <taxon>Spiralia</taxon>
        <taxon>Lophotrochozoa</taxon>
        <taxon>Mollusca</taxon>
        <taxon>Bivalvia</taxon>
        <taxon>Autobranchia</taxon>
        <taxon>Pteriomorphia</taxon>
        <taxon>Pectinida</taxon>
        <taxon>Pectinoidea</taxon>
        <taxon>Pectinidae</taxon>
        <taxon>Mizuhopecten</taxon>
    </lineage>
</organism>
<dbReference type="InterPro" id="IPR003604">
    <property type="entry name" value="Matrin/U1-like-C_Znf_C2H2"/>
</dbReference>
<evidence type="ECO:0000256" key="1">
    <source>
        <dbReference type="ARBA" id="ARBA00022723"/>
    </source>
</evidence>
<sequence>MAGRTKMRCHYEVLSVERDAGAEDLKKSYRKLALKWHPDKNPDNIDECTAQFRLVQQAYDVLSDPQERAWYDRHREAILKGGLGHGDDYEDDSLDVFQYFNSSCYSGFDDDENGFYCVYKDVFTKVSEEDYIFMDDDESDCDFPEFGDSKSSYEEVVKPFYDFWESFQTAKSFVWVEKYDTREAPDRRCRRLMEAENKKLRDVAKKERNEQIRALVKFIKKRDKRVQAYKKLLEERNEEIKKKTKENRERQIKEKQKKMENYKETDWSAMTELEDDLQKLEKSLSHQFGEVHAEEDGSEEGDQRNEEEEEEEEEYYDDFFCVACNKAFKSDKAFSNHERSKKHKENVAFLRQQMQEEDSELAEVLEGLDLGDDLGTEPREEEEETKQKLSKKQKKKRKQQKRATFEEEEEEDDEDDELSKAVNGLVCEEAEADTQDTRKEKTKKKWKKKGNEQEDDESVKTEETQTNKSLQDGTTDKTDQEADKATGLAGETSCNGGVDGESEQPSVENDEKESDDLAATHNSQSDKHSGNTRQEKPTQIFKCNICSSVFPTRNKMFDHIKKEGHAIKLDAPPQETTTRDRKNKRKGKR</sequence>
<dbReference type="Pfam" id="PF12171">
    <property type="entry name" value="zf-C2H2_jaz"/>
    <property type="match status" value="1"/>
</dbReference>
<keyword evidence="3" id="KW-0862">Zinc</keyword>
<feature type="domain" description="C2H2-type" evidence="8">
    <location>
        <begin position="319"/>
        <end position="348"/>
    </location>
</feature>
<dbReference type="InterPro" id="IPR036236">
    <property type="entry name" value="Znf_C2H2_sf"/>
</dbReference>
<feature type="compositionally biased region" description="Basic and acidic residues" evidence="6">
    <location>
        <begin position="474"/>
        <end position="484"/>
    </location>
</feature>
<keyword evidence="2 5" id="KW-0863">Zinc-finger</keyword>
<evidence type="ECO:0000256" key="4">
    <source>
        <dbReference type="ARBA" id="ARBA00074367"/>
    </source>
</evidence>
<feature type="compositionally biased region" description="Acidic residues" evidence="6">
    <location>
        <begin position="296"/>
        <end position="315"/>
    </location>
</feature>
<feature type="compositionally biased region" description="Basic and acidic residues" evidence="6">
    <location>
        <begin position="524"/>
        <end position="536"/>
    </location>
</feature>
<dbReference type="SMART" id="SM00271">
    <property type="entry name" value="DnaJ"/>
    <property type="match status" value="1"/>
</dbReference>
<dbReference type="InterPro" id="IPR018253">
    <property type="entry name" value="DnaJ_domain_CS"/>
</dbReference>
<dbReference type="Pfam" id="PF21884">
    <property type="entry name" value="ZUO1-like_ZHD"/>
    <property type="match status" value="1"/>
</dbReference>
<dbReference type="GO" id="GO:0008270">
    <property type="term" value="F:zinc ion binding"/>
    <property type="evidence" value="ECO:0007669"/>
    <property type="project" value="UniProtKB-KW"/>
</dbReference>
<feature type="compositionally biased region" description="Acidic residues" evidence="6">
    <location>
        <begin position="369"/>
        <end position="384"/>
    </location>
</feature>
<dbReference type="InterPro" id="IPR022755">
    <property type="entry name" value="Znf_C2H2_jaz"/>
</dbReference>
<dbReference type="GO" id="GO:0005737">
    <property type="term" value="C:cytoplasm"/>
    <property type="evidence" value="ECO:0007669"/>
    <property type="project" value="TreeGrafter"/>
</dbReference>
<dbReference type="SMART" id="SM00355">
    <property type="entry name" value="ZnF_C2H2"/>
    <property type="match status" value="2"/>
</dbReference>
<proteinExistence type="predicted"/>
<dbReference type="InterPro" id="IPR013087">
    <property type="entry name" value="Znf_C2H2_type"/>
</dbReference>